<accession>A0A166WQQ5</accession>
<dbReference type="AlphaFoldDB" id="A0A166WQQ5"/>
<evidence type="ECO:0000313" key="2">
    <source>
        <dbReference type="Proteomes" id="UP000076552"/>
    </source>
</evidence>
<evidence type="ECO:0000313" key="1">
    <source>
        <dbReference type="EMBL" id="KZL75898.1"/>
    </source>
</evidence>
<gene>
    <name evidence="1" type="ORF">CT0861_00981</name>
</gene>
<comment type="caution">
    <text evidence="1">The sequence shown here is derived from an EMBL/GenBank/DDBJ whole genome shotgun (WGS) entry which is preliminary data.</text>
</comment>
<protein>
    <submittedName>
        <fullName evidence="1">Uncharacterized protein</fullName>
    </submittedName>
</protein>
<proteinExistence type="predicted"/>
<organism evidence="1 2">
    <name type="scientific">Colletotrichum tofieldiae</name>
    <dbReference type="NCBI Taxonomy" id="708197"/>
    <lineage>
        <taxon>Eukaryota</taxon>
        <taxon>Fungi</taxon>
        <taxon>Dikarya</taxon>
        <taxon>Ascomycota</taxon>
        <taxon>Pezizomycotina</taxon>
        <taxon>Sordariomycetes</taxon>
        <taxon>Hypocreomycetidae</taxon>
        <taxon>Glomerellales</taxon>
        <taxon>Glomerellaceae</taxon>
        <taxon>Colletotrichum</taxon>
        <taxon>Colletotrichum spaethianum species complex</taxon>
    </lineage>
</organism>
<keyword evidence="2" id="KW-1185">Reference proteome</keyword>
<name>A0A166WQQ5_9PEZI</name>
<dbReference type="Proteomes" id="UP000076552">
    <property type="component" value="Unassembled WGS sequence"/>
</dbReference>
<sequence length="248" mass="27347">LLNLISGETKEVQQVQNALAVQPRVGLHLHHRLRVPGNTQPRRSHHQEVVRAIAYGNDLGQVNALLAGNLDQEVALPLLADDKSLDLTRELAGIINDHLVGMRVIDAQLPGQPARKRKESTRKHCGLHTEALQGLDQAGHTLGHVQNWSQLLEEGRRKALQKLYTLAERGVELKFAEHGTMGDICDARGQVGRVLDGCGEQVNHLLRDEGAVHVEDDQPRVAAPQRVGLQRDVDTPFSFKTVDKLVSP</sequence>
<feature type="non-terminal residue" evidence="1">
    <location>
        <position position="1"/>
    </location>
</feature>
<feature type="non-terminal residue" evidence="1">
    <location>
        <position position="248"/>
    </location>
</feature>
<reference evidence="1 2" key="1">
    <citation type="submission" date="2015-06" db="EMBL/GenBank/DDBJ databases">
        <title>Survival trade-offs in plant roots during colonization by closely related pathogenic and mutualistic fungi.</title>
        <authorList>
            <person name="Hacquard S."/>
            <person name="Kracher B."/>
            <person name="Hiruma K."/>
            <person name="Weinman A."/>
            <person name="Muench P."/>
            <person name="Garrido Oter R."/>
            <person name="Ver Loren van Themaat E."/>
            <person name="Dallerey J.-F."/>
            <person name="Damm U."/>
            <person name="Henrissat B."/>
            <person name="Lespinet O."/>
            <person name="Thon M."/>
            <person name="Kemen E."/>
            <person name="McHardy A.C."/>
            <person name="Schulze-Lefert P."/>
            <person name="O'Connell R.J."/>
        </authorList>
    </citation>
    <scope>NUCLEOTIDE SEQUENCE [LARGE SCALE GENOMIC DNA]</scope>
    <source>
        <strain evidence="1 2">0861</strain>
    </source>
</reference>
<dbReference type="EMBL" id="LFIV01000020">
    <property type="protein sequence ID" value="KZL75898.1"/>
    <property type="molecule type" value="Genomic_DNA"/>
</dbReference>